<gene>
    <name evidence="6" type="primary">fmt_2</name>
    <name evidence="6" type="ORF">DSM106044_04247</name>
</gene>
<dbReference type="Pfam" id="PF00551">
    <property type="entry name" value="Formyl_trans_N"/>
    <property type="match status" value="1"/>
</dbReference>
<keyword evidence="3 6" id="KW-0808">Transferase</keyword>
<comment type="caution">
    <text evidence="6">The sequence shown here is derived from an EMBL/GenBank/DDBJ whole genome shotgun (WGS) entry which is preliminary data.</text>
</comment>
<evidence type="ECO:0000313" key="6">
    <source>
        <dbReference type="EMBL" id="TLC98917.1"/>
    </source>
</evidence>
<feature type="domain" description="Formyl transferase N-terminal" evidence="5">
    <location>
        <begin position="43"/>
        <end position="178"/>
    </location>
</feature>
<evidence type="ECO:0000313" key="7">
    <source>
        <dbReference type="Proteomes" id="UP000306509"/>
    </source>
</evidence>
<keyword evidence="4" id="KW-0658">Purine biosynthesis</keyword>
<dbReference type="PANTHER" id="PTHR43369:SF2">
    <property type="entry name" value="PHOSPHORIBOSYLGLYCINAMIDE FORMYLTRANSFERASE"/>
    <property type="match status" value="1"/>
</dbReference>
<dbReference type="InterPro" id="IPR002376">
    <property type="entry name" value="Formyl_transf_N"/>
</dbReference>
<dbReference type="PANTHER" id="PTHR43369">
    <property type="entry name" value="PHOSPHORIBOSYLGLYCINAMIDE FORMYLTRANSFERASE"/>
    <property type="match status" value="1"/>
</dbReference>
<evidence type="ECO:0000256" key="1">
    <source>
        <dbReference type="ARBA" id="ARBA00005054"/>
    </source>
</evidence>
<evidence type="ECO:0000256" key="2">
    <source>
        <dbReference type="ARBA" id="ARBA00012254"/>
    </source>
</evidence>
<dbReference type="Proteomes" id="UP000306509">
    <property type="component" value="Unassembled WGS sequence"/>
</dbReference>
<dbReference type="Gene3D" id="3.40.50.12230">
    <property type="match status" value="1"/>
</dbReference>
<evidence type="ECO:0000256" key="4">
    <source>
        <dbReference type="ARBA" id="ARBA00022755"/>
    </source>
</evidence>
<dbReference type="SUPFAM" id="SSF53328">
    <property type="entry name" value="Formyltransferase"/>
    <property type="match status" value="1"/>
</dbReference>
<organism evidence="6 7">
    <name type="scientific">Robinsoniella peoriensis</name>
    <dbReference type="NCBI Taxonomy" id="180332"/>
    <lineage>
        <taxon>Bacteria</taxon>
        <taxon>Bacillati</taxon>
        <taxon>Bacillota</taxon>
        <taxon>Clostridia</taxon>
        <taxon>Lachnospirales</taxon>
        <taxon>Lachnospiraceae</taxon>
        <taxon>Robinsoniella</taxon>
    </lineage>
</organism>
<evidence type="ECO:0000259" key="5">
    <source>
        <dbReference type="Pfam" id="PF00551"/>
    </source>
</evidence>
<proteinExistence type="predicted"/>
<evidence type="ECO:0000256" key="3">
    <source>
        <dbReference type="ARBA" id="ARBA00022679"/>
    </source>
</evidence>
<dbReference type="STRING" id="180332.GCA_000797495_02682"/>
<dbReference type="GO" id="GO:0005737">
    <property type="term" value="C:cytoplasm"/>
    <property type="evidence" value="ECO:0007669"/>
    <property type="project" value="TreeGrafter"/>
</dbReference>
<keyword evidence="7" id="KW-1185">Reference proteome</keyword>
<accession>A0A4V6HRG2</accession>
<sequence length="294" mass="33605">MNKMNICYKEIIVVGTTQLAGQCLSFVREMNKDISVYFWDTGEKASDIVQESFRKDNISYTTKSKKEIMDELRNWGTKTLVFSIMNPYLFPAAVVDNSNLNIINLHHALLPRHRGRNGEAWAVYEGDQAAGITWHRVTPGVDDGDIVIQKQTPVTEDMTSIKLLRLQNRLAYEGFTEVLVDLLTDKAEYQKQIIPGDSKINLNKNVPGGGYLDLQWTGEQISRFLRTMDYGVLKTLGTPKVEFEGKTYAWKKYKIERESTRQDSVVMQDDCLHIDKDGYSISLKKIFETEKGSK</sequence>
<name>A0A4V6HRG2_9FIRM</name>
<dbReference type="GO" id="GO:0006189">
    <property type="term" value="P:'de novo' IMP biosynthetic process"/>
    <property type="evidence" value="ECO:0007669"/>
    <property type="project" value="TreeGrafter"/>
</dbReference>
<dbReference type="EMBL" id="QGQD01000079">
    <property type="protein sequence ID" value="TLC98917.1"/>
    <property type="molecule type" value="Genomic_DNA"/>
</dbReference>
<comment type="pathway">
    <text evidence="1">Purine metabolism; IMP biosynthesis via de novo pathway; N(2)-formyl-N(1)-(5-phospho-D-ribosyl)glycinamide from N(1)-(5-phospho-D-ribosyl)glycinamide (10-formyl THF route): step 1/1.</text>
</comment>
<reference evidence="6 7" key="1">
    <citation type="journal article" date="2019" name="Anaerobe">
        <title>Detection of Robinsoniella peoriensis in multiple bone samples of a trauma patient.</title>
        <authorList>
            <person name="Schrottner P."/>
            <person name="Hartwich K."/>
            <person name="Bunk B."/>
            <person name="Schober I."/>
            <person name="Helbig S."/>
            <person name="Rudolph W.W."/>
            <person name="Gunzer F."/>
        </authorList>
    </citation>
    <scope>NUCLEOTIDE SEQUENCE [LARGE SCALE GENOMIC DNA]</scope>
    <source>
        <strain evidence="6 7">DSM 106044</strain>
    </source>
</reference>
<protein>
    <recommendedName>
        <fullName evidence="2">phosphoribosylglycinamide formyltransferase 1</fullName>
        <ecNumber evidence="2">2.1.2.2</ecNumber>
    </recommendedName>
</protein>
<dbReference type="RefSeq" id="WP_138003610.1">
    <property type="nucleotide sequence ID" value="NZ_QGQD01000079.1"/>
</dbReference>
<dbReference type="AlphaFoldDB" id="A0A4V6HRG2"/>
<dbReference type="GO" id="GO:0004644">
    <property type="term" value="F:phosphoribosylglycinamide formyltransferase activity"/>
    <property type="evidence" value="ECO:0007669"/>
    <property type="project" value="UniProtKB-EC"/>
</dbReference>
<dbReference type="InterPro" id="IPR036477">
    <property type="entry name" value="Formyl_transf_N_sf"/>
</dbReference>
<dbReference type="EC" id="2.1.2.2" evidence="2"/>